<gene>
    <name evidence="2" type="ORF">VZT92_017351</name>
</gene>
<reference evidence="2 3" key="1">
    <citation type="journal article" date="2024" name="Genome Biol. Evol.">
        <title>Chromosome-level genome assembly of the viviparous eelpout Zoarces viviparus.</title>
        <authorList>
            <person name="Fuhrmann N."/>
            <person name="Brasseur M.V."/>
            <person name="Bakowski C.E."/>
            <person name="Podsiadlowski L."/>
            <person name="Prost S."/>
            <person name="Krehenwinkel H."/>
            <person name="Mayer C."/>
        </authorList>
    </citation>
    <scope>NUCLEOTIDE SEQUENCE [LARGE SCALE GENOMIC DNA]</scope>
    <source>
        <strain evidence="2">NO-MEL_2022_Ind0_liver</strain>
    </source>
</reference>
<organism evidence="2 3">
    <name type="scientific">Zoarces viviparus</name>
    <name type="common">Viviparous eelpout</name>
    <name type="synonym">Blennius viviparus</name>
    <dbReference type="NCBI Taxonomy" id="48416"/>
    <lineage>
        <taxon>Eukaryota</taxon>
        <taxon>Metazoa</taxon>
        <taxon>Chordata</taxon>
        <taxon>Craniata</taxon>
        <taxon>Vertebrata</taxon>
        <taxon>Euteleostomi</taxon>
        <taxon>Actinopterygii</taxon>
        <taxon>Neopterygii</taxon>
        <taxon>Teleostei</taxon>
        <taxon>Neoteleostei</taxon>
        <taxon>Acanthomorphata</taxon>
        <taxon>Eupercaria</taxon>
        <taxon>Perciformes</taxon>
        <taxon>Cottioidei</taxon>
        <taxon>Zoarcales</taxon>
        <taxon>Zoarcidae</taxon>
        <taxon>Zoarcinae</taxon>
        <taxon>Zoarces</taxon>
    </lineage>
</organism>
<name>A0AAW1ERK1_ZOAVI</name>
<evidence type="ECO:0000256" key="1">
    <source>
        <dbReference type="SAM" id="MobiDB-lite"/>
    </source>
</evidence>
<proteinExistence type="predicted"/>
<feature type="compositionally biased region" description="Basic and acidic residues" evidence="1">
    <location>
        <begin position="8"/>
        <end position="19"/>
    </location>
</feature>
<comment type="caution">
    <text evidence="2">The sequence shown here is derived from an EMBL/GenBank/DDBJ whole genome shotgun (WGS) entry which is preliminary data.</text>
</comment>
<dbReference type="Proteomes" id="UP001488805">
    <property type="component" value="Unassembled WGS sequence"/>
</dbReference>
<feature type="region of interest" description="Disordered" evidence="1">
    <location>
        <begin position="1"/>
        <end position="102"/>
    </location>
</feature>
<dbReference type="AlphaFoldDB" id="A0AAW1ERK1"/>
<keyword evidence="3" id="KW-1185">Reference proteome</keyword>
<evidence type="ECO:0000313" key="2">
    <source>
        <dbReference type="EMBL" id="KAK9524998.1"/>
    </source>
</evidence>
<evidence type="ECO:0000313" key="3">
    <source>
        <dbReference type="Proteomes" id="UP001488805"/>
    </source>
</evidence>
<dbReference type="EMBL" id="JBCEZU010000145">
    <property type="protein sequence ID" value="KAK9524998.1"/>
    <property type="molecule type" value="Genomic_DNA"/>
</dbReference>
<sequence length="102" mass="11084">MEDSPGSRGERPSGDKSGPDKSYYSWPASGPLGPPWAPSRGPQPETGGKSLKLPGLSPTAETKGRTDIVGRKKAKSQDGSWRQRQMDIRSEEEEEQSQNMIA</sequence>
<accession>A0AAW1ERK1</accession>
<protein>
    <submittedName>
        <fullName evidence="2">Uncharacterized protein</fullName>
    </submittedName>
</protein>